<proteinExistence type="predicted"/>
<feature type="transmembrane region" description="Helical" evidence="1">
    <location>
        <begin position="20"/>
        <end position="38"/>
    </location>
</feature>
<gene>
    <name evidence="2" type="ORF">A7K91_22305</name>
</gene>
<reference evidence="2 3" key="1">
    <citation type="submission" date="2016-05" db="EMBL/GenBank/DDBJ databases">
        <title>Paenibacillus oryzae. sp. nov., isolated from the rice root.</title>
        <authorList>
            <person name="Zhang J."/>
            <person name="Zhang X."/>
        </authorList>
    </citation>
    <scope>NUCLEOTIDE SEQUENCE [LARGE SCALE GENOMIC DNA]</scope>
    <source>
        <strain evidence="2 3">1DrF-4</strain>
    </source>
</reference>
<dbReference type="InterPro" id="IPR011047">
    <property type="entry name" value="Quinoprotein_ADH-like_sf"/>
</dbReference>
<dbReference type="Gene3D" id="2.130.10.10">
    <property type="entry name" value="YVTN repeat-like/Quinoprotein amine dehydrogenase"/>
    <property type="match status" value="1"/>
</dbReference>
<organism evidence="2 3">
    <name type="scientific">Paenibacillus oryzae</name>
    <dbReference type="NCBI Taxonomy" id="1844972"/>
    <lineage>
        <taxon>Bacteria</taxon>
        <taxon>Bacillati</taxon>
        <taxon>Bacillota</taxon>
        <taxon>Bacilli</taxon>
        <taxon>Bacillales</taxon>
        <taxon>Paenibacillaceae</taxon>
        <taxon>Paenibacillus</taxon>
    </lineage>
</organism>
<keyword evidence="1" id="KW-0812">Transmembrane</keyword>
<protein>
    <submittedName>
        <fullName evidence="2">Uncharacterized protein</fullName>
    </submittedName>
</protein>
<dbReference type="RefSeq" id="WP_068680461.1">
    <property type="nucleotide sequence ID" value="NZ_LYPA01000032.1"/>
</dbReference>
<dbReference type="SUPFAM" id="SSF50998">
    <property type="entry name" value="Quinoprotein alcohol dehydrogenase-like"/>
    <property type="match status" value="1"/>
</dbReference>
<dbReference type="EMBL" id="LYPA01000032">
    <property type="protein sequence ID" value="OBR67615.1"/>
    <property type="molecule type" value="Genomic_DNA"/>
</dbReference>
<dbReference type="InterPro" id="IPR015943">
    <property type="entry name" value="WD40/YVTN_repeat-like_dom_sf"/>
</dbReference>
<keyword evidence="3" id="KW-1185">Reference proteome</keyword>
<dbReference type="Proteomes" id="UP000092024">
    <property type="component" value="Unassembled WGS sequence"/>
</dbReference>
<keyword evidence="1" id="KW-0472">Membrane</keyword>
<keyword evidence="1" id="KW-1133">Transmembrane helix</keyword>
<comment type="caution">
    <text evidence="2">The sequence shown here is derived from an EMBL/GenBank/DDBJ whole genome shotgun (WGS) entry which is preliminary data.</text>
</comment>
<evidence type="ECO:0000313" key="2">
    <source>
        <dbReference type="EMBL" id="OBR67615.1"/>
    </source>
</evidence>
<dbReference type="NCBIfam" id="NF041516">
    <property type="entry name" value="PA2928_fam"/>
    <property type="match status" value="1"/>
</dbReference>
<name>A0A1A5YQE2_9BACL</name>
<feature type="transmembrane region" description="Helical" evidence="1">
    <location>
        <begin position="50"/>
        <end position="73"/>
    </location>
</feature>
<dbReference type="AlphaFoldDB" id="A0A1A5YQE2"/>
<dbReference type="OrthoDB" id="2957847at2"/>
<dbReference type="InterPro" id="IPR048161">
    <property type="entry name" value="PA2928-like"/>
</dbReference>
<evidence type="ECO:0000313" key="3">
    <source>
        <dbReference type="Proteomes" id="UP000092024"/>
    </source>
</evidence>
<evidence type="ECO:0000256" key="1">
    <source>
        <dbReference type="SAM" id="Phobius"/>
    </source>
</evidence>
<sequence length="365" mass="40868">MDFFRNWQPTGWFGQDLTLYIIYGAIAFAILGVAYSWVKRSSSKPFALKKAAVALAAIIAVGFLGGSFVLFVFNGAGRSVRIEADSKTVLAEQDGQRLAINKMRMIIPNGQSNGISTSTSRFEMIAVDLETGRNAWHRRSVWHESVIGGTKEGILTINTKKKTLFFVDPMTGKTALTEAEWLKRYPGLEDNLSYAANDYYVASEDELYLYALDGKYYKVDFSLQKVTENPAYKDTLSNDFFASTSPLALPNDEAWELTQRLDGMYPDLLEKTVLVAENDGRNVVVGHLEKRNDKKWSLSLLSLEEQKVLWTAQVDAPKGMAGTDYGAVKAGNNLLVYSNGKLFPVQLETGSMNFTYQYRWNKAVR</sequence>
<accession>A0A1A5YQE2</accession>